<reference evidence="3" key="1">
    <citation type="submission" date="2016-10" db="EMBL/GenBank/DDBJ databases">
        <authorList>
            <person name="Varghese N."/>
            <person name="Submissions S."/>
        </authorList>
    </citation>
    <scope>NUCLEOTIDE SEQUENCE [LARGE SCALE GENOMIC DNA]</scope>
    <source>
        <strain evidence="3">IBRC-M 10655</strain>
    </source>
</reference>
<evidence type="ECO:0000256" key="1">
    <source>
        <dbReference type="SAM" id="MobiDB-lite"/>
    </source>
</evidence>
<dbReference type="STRING" id="504798.SAMN05421871_103602"/>
<protein>
    <submittedName>
        <fullName evidence="2">Uncharacterized protein</fullName>
    </submittedName>
</protein>
<evidence type="ECO:0000313" key="3">
    <source>
        <dbReference type="Proteomes" id="UP000199651"/>
    </source>
</evidence>
<dbReference type="Proteomes" id="UP000199651">
    <property type="component" value="Unassembled WGS sequence"/>
</dbReference>
<keyword evidence="3" id="KW-1185">Reference proteome</keyword>
<accession>A0A1H0F863</accession>
<dbReference type="AlphaFoldDB" id="A0A1H0F863"/>
<feature type="compositionally biased region" description="Low complexity" evidence="1">
    <location>
        <begin position="9"/>
        <end position="19"/>
    </location>
</feature>
<name>A0A1H0F863_9PSEU</name>
<dbReference type="RefSeq" id="WP_166658103.1">
    <property type="nucleotide sequence ID" value="NZ_FNDV01000003.1"/>
</dbReference>
<organism evidence="2 3">
    <name type="scientific">Actinokineospora alba</name>
    <dbReference type="NCBI Taxonomy" id="504798"/>
    <lineage>
        <taxon>Bacteria</taxon>
        <taxon>Bacillati</taxon>
        <taxon>Actinomycetota</taxon>
        <taxon>Actinomycetes</taxon>
        <taxon>Pseudonocardiales</taxon>
        <taxon>Pseudonocardiaceae</taxon>
        <taxon>Actinokineospora</taxon>
    </lineage>
</organism>
<feature type="region of interest" description="Disordered" evidence="1">
    <location>
        <begin position="1"/>
        <end position="21"/>
    </location>
</feature>
<evidence type="ECO:0000313" key="2">
    <source>
        <dbReference type="EMBL" id="SDN90770.1"/>
    </source>
</evidence>
<proteinExistence type="predicted"/>
<gene>
    <name evidence="2" type="ORF">SAMN05192558_101268</name>
</gene>
<sequence length="52" mass="5670">MSDSDDTAAEYPAPAATAAEFRELGEDETRKLFTSDDPTVLAALHEWIAQQS</sequence>
<dbReference type="EMBL" id="FNJB01000001">
    <property type="protein sequence ID" value="SDN90770.1"/>
    <property type="molecule type" value="Genomic_DNA"/>
</dbReference>